<protein>
    <submittedName>
        <fullName evidence="2">Flp pilus assembly protein protease CpaA</fullName>
    </submittedName>
</protein>
<keyword evidence="1" id="KW-0812">Transmembrane</keyword>
<dbReference type="Proteomes" id="UP000538147">
    <property type="component" value="Unassembled WGS sequence"/>
</dbReference>
<proteinExistence type="predicted"/>
<dbReference type="AlphaFoldDB" id="A0A841L2L4"/>
<keyword evidence="1" id="KW-1133">Transmembrane helix</keyword>
<evidence type="ECO:0000313" key="3">
    <source>
        <dbReference type="Proteomes" id="UP000538147"/>
    </source>
</evidence>
<keyword evidence="2" id="KW-0645">Protease</keyword>
<keyword evidence="3" id="KW-1185">Reference proteome</keyword>
<dbReference type="EMBL" id="JACIIV010000006">
    <property type="protein sequence ID" value="MBB6226834.1"/>
    <property type="molecule type" value="Genomic_DNA"/>
</dbReference>
<evidence type="ECO:0000313" key="2">
    <source>
        <dbReference type="EMBL" id="MBB6226834.1"/>
    </source>
</evidence>
<accession>A0A841L2L4</accession>
<dbReference type="RefSeq" id="WP_274603622.1">
    <property type="nucleotide sequence ID" value="NZ_BMOX01000001.1"/>
</dbReference>
<organism evidence="2 3">
    <name type="scientific">Polymorphobacter multimanifer</name>
    <dbReference type="NCBI Taxonomy" id="1070431"/>
    <lineage>
        <taxon>Bacteria</taxon>
        <taxon>Pseudomonadati</taxon>
        <taxon>Pseudomonadota</taxon>
        <taxon>Alphaproteobacteria</taxon>
        <taxon>Sphingomonadales</taxon>
        <taxon>Sphingosinicellaceae</taxon>
        <taxon>Polymorphobacter</taxon>
    </lineage>
</organism>
<reference evidence="2 3" key="1">
    <citation type="submission" date="2020-08" db="EMBL/GenBank/DDBJ databases">
        <title>Genomic Encyclopedia of Type Strains, Phase IV (KMG-IV): sequencing the most valuable type-strain genomes for metagenomic binning, comparative biology and taxonomic classification.</title>
        <authorList>
            <person name="Goeker M."/>
        </authorList>
    </citation>
    <scope>NUCLEOTIDE SEQUENCE [LARGE SCALE GENOMIC DNA]</scope>
    <source>
        <strain evidence="2 3">DSM 102189</strain>
    </source>
</reference>
<comment type="caution">
    <text evidence="2">The sequence shown here is derived from an EMBL/GenBank/DDBJ whole genome shotgun (WGS) entry which is preliminary data.</text>
</comment>
<keyword evidence="2" id="KW-0378">Hydrolase</keyword>
<name>A0A841L2L4_9SPHN</name>
<sequence>MRVELLVLGGVLLLAILFFERVAIRLIRTKGGKLRGKLREPQP</sequence>
<evidence type="ECO:0000256" key="1">
    <source>
        <dbReference type="SAM" id="Phobius"/>
    </source>
</evidence>
<feature type="transmembrane region" description="Helical" evidence="1">
    <location>
        <begin position="6"/>
        <end position="27"/>
    </location>
</feature>
<gene>
    <name evidence="2" type="ORF">FHS79_000996</name>
</gene>
<dbReference type="GO" id="GO:0006508">
    <property type="term" value="P:proteolysis"/>
    <property type="evidence" value="ECO:0007669"/>
    <property type="project" value="UniProtKB-KW"/>
</dbReference>
<keyword evidence="1" id="KW-0472">Membrane</keyword>
<dbReference type="GO" id="GO:0008233">
    <property type="term" value="F:peptidase activity"/>
    <property type="evidence" value="ECO:0007669"/>
    <property type="project" value="UniProtKB-KW"/>
</dbReference>